<proteinExistence type="predicted"/>
<evidence type="ECO:0000313" key="2">
    <source>
        <dbReference type="EMBL" id="UJG43293.1"/>
    </source>
</evidence>
<organism evidence="2">
    <name type="scientific">Candidatus Heimdallarchaeum endolithica</name>
    <dbReference type="NCBI Taxonomy" id="2876572"/>
    <lineage>
        <taxon>Archaea</taxon>
        <taxon>Promethearchaeati</taxon>
        <taxon>Candidatus Heimdallarchaeota</taxon>
        <taxon>Candidatus Heimdallarchaeia (ex Rinke et al. 2021) (nom. nud.)</taxon>
        <taxon>Candidatus Heimdallarchaeales</taxon>
        <taxon>Candidatus Heimdallarchaeaceae</taxon>
        <taxon>Candidatus Heimdallarchaeum</taxon>
    </lineage>
</organism>
<protein>
    <submittedName>
        <fullName evidence="2">Uncharacterized protein</fullName>
    </submittedName>
</protein>
<reference evidence="2" key="1">
    <citation type="journal article" date="2022" name="Nat. Microbiol.">
        <title>Unique mobile elements and scalable gene flow at the prokaryote-eukaryote boundary revealed by circularized Asgard archaea genomes.</title>
        <authorList>
            <person name="Wu F."/>
            <person name="Speth D.R."/>
            <person name="Philosof A."/>
            <person name="Cremiere A."/>
            <person name="Narayanan A."/>
            <person name="Barco R.A."/>
            <person name="Connon S.A."/>
            <person name="Amend J.P."/>
            <person name="Antoshechkin I.A."/>
            <person name="Orphan V.J."/>
        </authorList>
    </citation>
    <scope>NUCLEOTIDE SEQUENCE</scope>
    <source>
        <strain evidence="2">PR6</strain>
    </source>
</reference>
<keyword evidence="1" id="KW-0472">Membrane</keyword>
<sequence>MKNKKEILNRLNRNLRGFQSKKIISLFIIILVLSTTIITANIWENNLARTQDTYRFDSNNTSKKNTIIQNKRYDEYELFYNISLFILRSLGNKGIHAKIVFSECITIESSEYLIIIGHGYFKEANYYIGDLSNNLIQSMSANKKFIALLACYSNTVFSKSEGRLVYNDKVKLNTAFDDLLKFLQISNLPTFSVKAIELYELDAGDGGSGSSDSQITYFNQAYAYTTYDGNQYYWNLQNTYSGHMLHLFFYHHKYYDVTMVGNGYFTIHTEKEYFFGLIKRSEETTEYHTITCKVFTASNGYLIAHEYKIDGEDDPNKNQVKLATDDDETKDQITQLEFWVDFFYKLATFCLTAGLAFLVAGWKTLASMTLFGIAVDTVFIVLGVVLIIVGIIALIVWVVLSIIYSEKLD</sequence>
<feature type="transmembrane region" description="Helical" evidence="1">
    <location>
        <begin position="342"/>
        <end position="365"/>
    </location>
</feature>
<dbReference type="AlphaFoldDB" id="A0A9Y1BQE7"/>
<keyword evidence="1" id="KW-1133">Transmembrane helix</keyword>
<accession>A0A9Y1BQE7</accession>
<gene>
    <name evidence="2" type="ORF">K9W46_13085</name>
</gene>
<feature type="transmembrane region" description="Helical" evidence="1">
    <location>
        <begin position="23"/>
        <end position="43"/>
    </location>
</feature>
<dbReference type="Proteomes" id="UP001200513">
    <property type="component" value="Chromosome"/>
</dbReference>
<dbReference type="EMBL" id="CP084167">
    <property type="protein sequence ID" value="UJG43293.1"/>
    <property type="molecule type" value="Genomic_DNA"/>
</dbReference>
<name>A0A9Y1BQE7_9ARCH</name>
<evidence type="ECO:0000256" key="1">
    <source>
        <dbReference type="SAM" id="Phobius"/>
    </source>
</evidence>
<feature type="transmembrane region" description="Helical" evidence="1">
    <location>
        <begin position="377"/>
        <end position="404"/>
    </location>
</feature>
<keyword evidence="1" id="KW-0812">Transmembrane</keyword>